<feature type="region of interest" description="Disordered" evidence="1">
    <location>
        <begin position="90"/>
        <end position="111"/>
    </location>
</feature>
<dbReference type="Proteomes" id="UP000825729">
    <property type="component" value="Unassembled WGS sequence"/>
</dbReference>
<sequence length="283" mass="31023">MRVSRERTIDRETEVITAVILVFLVRERDLYLRGGDTGKTVFETGVICKEVPLGRLVIVVTARGALIGHMRKDIFVTMASSVSCEKLQGKKKRKKRVRVGPKGHVWPRESRVSPSQGCALVQQIWALKNHDLESHTKEKRKKKTAEMGLAGAEGQGFSGISQDPSPPPARIRSRWGYSAAMTPSSSDINQTQKRPSALRCEASGLLASSSIPASTSSKLMPPSPSITRDLIICDGVLHRRDRRSGDGTWFRCRVNMAWQADSSAGSGRSHPNRGESGSSDVAF</sequence>
<reference evidence="2 3" key="1">
    <citation type="submission" date="2021-07" db="EMBL/GenBank/DDBJ databases">
        <title>The Aristolochia fimbriata genome: insights into angiosperm evolution, floral development and chemical biosynthesis.</title>
        <authorList>
            <person name="Jiao Y."/>
        </authorList>
    </citation>
    <scope>NUCLEOTIDE SEQUENCE [LARGE SCALE GENOMIC DNA]</scope>
    <source>
        <strain evidence="2">IBCAS-2021</strain>
        <tissue evidence="2">Leaf</tissue>
    </source>
</reference>
<comment type="caution">
    <text evidence="2">The sequence shown here is derived from an EMBL/GenBank/DDBJ whole genome shotgun (WGS) entry which is preliminary data.</text>
</comment>
<evidence type="ECO:0000256" key="1">
    <source>
        <dbReference type="SAM" id="MobiDB-lite"/>
    </source>
</evidence>
<keyword evidence="3" id="KW-1185">Reference proteome</keyword>
<feature type="compositionally biased region" description="Basic residues" evidence="1">
    <location>
        <begin position="90"/>
        <end position="101"/>
    </location>
</feature>
<organism evidence="2 3">
    <name type="scientific">Aristolochia fimbriata</name>
    <name type="common">White veined hardy Dutchman's pipe vine</name>
    <dbReference type="NCBI Taxonomy" id="158543"/>
    <lineage>
        <taxon>Eukaryota</taxon>
        <taxon>Viridiplantae</taxon>
        <taxon>Streptophyta</taxon>
        <taxon>Embryophyta</taxon>
        <taxon>Tracheophyta</taxon>
        <taxon>Spermatophyta</taxon>
        <taxon>Magnoliopsida</taxon>
        <taxon>Magnoliidae</taxon>
        <taxon>Piperales</taxon>
        <taxon>Aristolochiaceae</taxon>
        <taxon>Aristolochia</taxon>
    </lineage>
</organism>
<name>A0AAV7F0J0_ARIFI</name>
<protein>
    <submittedName>
        <fullName evidence="2">Uncharacterized protein</fullName>
    </submittedName>
</protein>
<dbReference type="EMBL" id="JAINDJ010000003">
    <property type="protein sequence ID" value="KAG9454209.1"/>
    <property type="molecule type" value="Genomic_DNA"/>
</dbReference>
<proteinExistence type="predicted"/>
<accession>A0AAV7F0J0</accession>
<evidence type="ECO:0000313" key="2">
    <source>
        <dbReference type="EMBL" id="KAG9454209.1"/>
    </source>
</evidence>
<feature type="region of interest" description="Disordered" evidence="1">
    <location>
        <begin position="261"/>
        <end position="283"/>
    </location>
</feature>
<dbReference type="AlphaFoldDB" id="A0AAV7F0J0"/>
<gene>
    <name evidence="2" type="ORF">H6P81_007113</name>
</gene>
<feature type="region of interest" description="Disordered" evidence="1">
    <location>
        <begin position="152"/>
        <end position="172"/>
    </location>
</feature>
<evidence type="ECO:0000313" key="3">
    <source>
        <dbReference type="Proteomes" id="UP000825729"/>
    </source>
</evidence>